<sequence length="364" mass="38473">MKIEWIPRRVSIALAGVVAVVSLVVLVPIAGAGPPVGTQGTGNGLVYVPMYTDGSVQVVDPARHVVVATIPDVGSHPIVLKMLSNKSKLYVGNFGPFTAEIGVIDTASNRLIKKIPTLGAPYAVSQLSADGRFLFVPTALSLVQVIDTATDTIVHTFPIPFAPTHLEVAPDGRSFYVLTALNTIERFDSQTGAPLNLPILVDGIAPGWGAMNRDGSIIYAINFITSNITLIDTRLWRVIDNFVLPLGSSPLSGTLTADDSELWVANVGSNDITVLDAHTGVTRRTIKTQNSPAYVGFSSDGRTAYVSDLGALTNLPTALQILKYDYFYLLPPGGIGYLNSYDTASGAQTGSTQVGGYPVAGVYP</sequence>
<proteinExistence type="predicted"/>
<dbReference type="Proteomes" id="UP000322244">
    <property type="component" value="Unassembled WGS sequence"/>
</dbReference>
<evidence type="ECO:0000313" key="2">
    <source>
        <dbReference type="Proteomes" id="UP000322244"/>
    </source>
</evidence>
<dbReference type="OrthoDB" id="4464963at2"/>
<dbReference type="AlphaFoldDB" id="A0A5A7S4V1"/>
<name>A0A5A7S4V1_9NOCA</name>
<comment type="caution">
    <text evidence="1">The sequence shown here is derived from an EMBL/GenBank/DDBJ whole genome shotgun (WGS) entry which is preliminary data.</text>
</comment>
<keyword evidence="2" id="KW-1185">Reference proteome</keyword>
<dbReference type="SUPFAM" id="SSF63829">
    <property type="entry name" value="Calcium-dependent phosphotriesterase"/>
    <property type="match status" value="1"/>
</dbReference>
<evidence type="ECO:0000313" key="1">
    <source>
        <dbReference type="EMBL" id="KAA0017018.1"/>
    </source>
</evidence>
<gene>
    <name evidence="1" type="ORF">FOY51_25595</name>
</gene>
<dbReference type="EMBL" id="VLNY01000024">
    <property type="protein sequence ID" value="KAA0017018.1"/>
    <property type="molecule type" value="Genomic_DNA"/>
</dbReference>
<organism evidence="1 2">
    <name type="scientific">Antrihabitans cavernicola</name>
    <dbReference type="NCBI Taxonomy" id="2495913"/>
    <lineage>
        <taxon>Bacteria</taxon>
        <taxon>Bacillati</taxon>
        <taxon>Actinomycetota</taxon>
        <taxon>Actinomycetes</taxon>
        <taxon>Mycobacteriales</taxon>
        <taxon>Nocardiaceae</taxon>
        <taxon>Antrihabitans</taxon>
    </lineage>
</organism>
<accession>A0A5A7S4V1</accession>
<dbReference type="Gene3D" id="2.130.10.10">
    <property type="entry name" value="YVTN repeat-like/Quinoprotein amine dehydrogenase"/>
    <property type="match status" value="2"/>
</dbReference>
<dbReference type="InterPro" id="IPR015943">
    <property type="entry name" value="WD40/YVTN_repeat-like_dom_sf"/>
</dbReference>
<dbReference type="PANTHER" id="PTHR47197:SF3">
    <property type="entry name" value="DIHYDRO-HEME D1 DEHYDROGENASE"/>
    <property type="match status" value="1"/>
</dbReference>
<dbReference type="RefSeq" id="WP_149433103.1">
    <property type="nucleotide sequence ID" value="NZ_VLNY01000024.1"/>
</dbReference>
<dbReference type="PANTHER" id="PTHR47197">
    <property type="entry name" value="PROTEIN NIRF"/>
    <property type="match status" value="1"/>
</dbReference>
<dbReference type="InterPro" id="IPR011048">
    <property type="entry name" value="Haem_d1_sf"/>
</dbReference>
<protein>
    <recommendedName>
        <fullName evidence="3">YncE family protein</fullName>
    </recommendedName>
</protein>
<evidence type="ECO:0008006" key="3">
    <source>
        <dbReference type="Google" id="ProtNLM"/>
    </source>
</evidence>
<reference evidence="1 2" key="1">
    <citation type="submission" date="2019-07" db="EMBL/GenBank/DDBJ databases">
        <title>Rhodococcus cavernicolus sp. nov., isolated from a cave.</title>
        <authorList>
            <person name="Lee S.D."/>
        </authorList>
    </citation>
    <scope>NUCLEOTIDE SEQUENCE [LARGE SCALE GENOMIC DNA]</scope>
    <source>
        <strain evidence="1 2">C1-24</strain>
    </source>
</reference>
<dbReference type="InterPro" id="IPR051200">
    <property type="entry name" value="Host-pathogen_enzymatic-act"/>
</dbReference>
<dbReference type="SUPFAM" id="SSF51004">
    <property type="entry name" value="C-terminal (heme d1) domain of cytochrome cd1-nitrite reductase"/>
    <property type="match status" value="1"/>
</dbReference>